<organism evidence="3 4">
    <name type="scientific">Capronia coronata CBS 617.96</name>
    <dbReference type="NCBI Taxonomy" id="1182541"/>
    <lineage>
        <taxon>Eukaryota</taxon>
        <taxon>Fungi</taxon>
        <taxon>Dikarya</taxon>
        <taxon>Ascomycota</taxon>
        <taxon>Pezizomycotina</taxon>
        <taxon>Eurotiomycetes</taxon>
        <taxon>Chaetothyriomycetidae</taxon>
        <taxon>Chaetothyriales</taxon>
        <taxon>Herpotrichiellaceae</taxon>
        <taxon>Capronia</taxon>
    </lineage>
</organism>
<dbReference type="Proteomes" id="UP000019484">
    <property type="component" value="Unassembled WGS sequence"/>
</dbReference>
<reference evidence="3 4" key="1">
    <citation type="submission" date="2013-03" db="EMBL/GenBank/DDBJ databases">
        <title>The Genome Sequence of Capronia coronata CBS 617.96.</title>
        <authorList>
            <consortium name="The Broad Institute Genomics Platform"/>
            <person name="Cuomo C."/>
            <person name="de Hoog S."/>
            <person name="Gorbushina A."/>
            <person name="Walker B."/>
            <person name="Young S.K."/>
            <person name="Zeng Q."/>
            <person name="Gargeya S."/>
            <person name="Fitzgerald M."/>
            <person name="Haas B."/>
            <person name="Abouelleil A."/>
            <person name="Allen A.W."/>
            <person name="Alvarado L."/>
            <person name="Arachchi H.M."/>
            <person name="Berlin A.M."/>
            <person name="Chapman S.B."/>
            <person name="Gainer-Dewar J."/>
            <person name="Goldberg J."/>
            <person name="Griggs A."/>
            <person name="Gujja S."/>
            <person name="Hansen M."/>
            <person name="Howarth C."/>
            <person name="Imamovic A."/>
            <person name="Ireland A."/>
            <person name="Larimer J."/>
            <person name="McCowan C."/>
            <person name="Murphy C."/>
            <person name="Pearson M."/>
            <person name="Poon T.W."/>
            <person name="Priest M."/>
            <person name="Roberts A."/>
            <person name="Saif S."/>
            <person name="Shea T."/>
            <person name="Sisk P."/>
            <person name="Sykes S."/>
            <person name="Wortman J."/>
            <person name="Nusbaum C."/>
            <person name="Birren B."/>
        </authorList>
    </citation>
    <scope>NUCLEOTIDE SEQUENCE [LARGE SCALE GENOMIC DNA]</scope>
    <source>
        <strain evidence="3 4">CBS 617.96</strain>
    </source>
</reference>
<dbReference type="EMBL" id="AMWN01000002">
    <property type="protein sequence ID" value="EXJ93445.1"/>
    <property type="molecule type" value="Genomic_DNA"/>
</dbReference>
<dbReference type="eggNOG" id="ENOG502SAMN">
    <property type="taxonomic scope" value="Eukaryota"/>
</dbReference>
<keyword evidence="2" id="KW-0812">Transmembrane</keyword>
<proteinExistence type="predicted"/>
<accession>W9YUV1</accession>
<dbReference type="AlphaFoldDB" id="W9YUV1"/>
<dbReference type="STRING" id="1182541.W9YUV1"/>
<evidence type="ECO:0000313" key="4">
    <source>
        <dbReference type="Proteomes" id="UP000019484"/>
    </source>
</evidence>
<dbReference type="Gene3D" id="1.20.58.340">
    <property type="entry name" value="Magnesium transport protein CorA, transmembrane region"/>
    <property type="match status" value="1"/>
</dbReference>
<comment type="caution">
    <text evidence="3">The sequence shown here is derived from an EMBL/GenBank/DDBJ whole genome shotgun (WGS) entry which is preliminary data.</text>
</comment>
<feature type="transmembrane region" description="Helical" evidence="2">
    <location>
        <begin position="137"/>
        <end position="157"/>
    </location>
</feature>
<protein>
    <submittedName>
        <fullName evidence="3">Uncharacterized protein</fullName>
    </submittedName>
</protein>
<evidence type="ECO:0000256" key="1">
    <source>
        <dbReference type="SAM" id="Coils"/>
    </source>
</evidence>
<gene>
    <name evidence="3" type="ORF">A1O1_01837</name>
</gene>
<keyword evidence="2" id="KW-1133">Transmembrane helix</keyword>
<feature type="coiled-coil region" evidence="1">
    <location>
        <begin position="28"/>
        <end position="55"/>
    </location>
</feature>
<dbReference type="GeneID" id="19156738"/>
<evidence type="ECO:0000313" key="3">
    <source>
        <dbReference type="EMBL" id="EXJ93445.1"/>
    </source>
</evidence>
<dbReference type="HOGENOM" id="CLU_1372029_0_0_1"/>
<feature type="transmembrane region" description="Helical" evidence="2">
    <location>
        <begin position="96"/>
        <end position="117"/>
    </location>
</feature>
<keyword evidence="2" id="KW-0472">Membrane</keyword>
<keyword evidence="1" id="KW-0175">Coiled coil</keyword>
<sequence>MRVSISIHRNYMVEAASLDNHAILDHAFLDLVQNLRHHEAQVKTLQRKVRSASELVSRFLDLSNSTALKNLALASARENAVMHELTKKTTQDAATVKILTVLTLIYLPATVISNFFSTSFVNSVTRPDGSTFLVVASNWWILFAAALPLTGITIYVWKFYVHKEISGQYPAWWRLVQRGYNNVVSVALRTRRQRDNSFE</sequence>
<dbReference type="RefSeq" id="XP_007720939.1">
    <property type="nucleotide sequence ID" value="XM_007722749.1"/>
</dbReference>
<name>W9YUV1_9EURO</name>
<dbReference type="OrthoDB" id="4160576at2759"/>
<evidence type="ECO:0000256" key="2">
    <source>
        <dbReference type="SAM" id="Phobius"/>
    </source>
</evidence>
<keyword evidence="4" id="KW-1185">Reference proteome</keyword>